<dbReference type="AlphaFoldDB" id="A0A0N4THT5"/>
<name>A0A0N4THT5_BRUPA</name>
<dbReference type="Proteomes" id="UP000278627">
    <property type="component" value="Unassembled WGS sequence"/>
</dbReference>
<evidence type="ECO:0000313" key="2">
    <source>
        <dbReference type="Proteomes" id="UP000278627"/>
    </source>
</evidence>
<evidence type="ECO:0000313" key="3">
    <source>
        <dbReference type="WBParaSite" id="BPAG_0000777401-mRNA-1"/>
    </source>
</evidence>
<reference evidence="1 2" key="2">
    <citation type="submission" date="2018-11" db="EMBL/GenBank/DDBJ databases">
        <authorList>
            <consortium name="Pathogen Informatics"/>
        </authorList>
    </citation>
    <scope>NUCLEOTIDE SEQUENCE [LARGE SCALE GENOMIC DNA]</scope>
</reference>
<dbReference type="EMBL" id="UZAD01009305">
    <property type="protein sequence ID" value="VDN88919.1"/>
    <property type="molecule type" value="Genomic_DNA"/>
</dbReference>
<gene>
    <name evidence="1" type="ORF">BPAG_LOCUS7733</name>
</gene>
<dbReference type="WBParaSite" id="BPAG_0000777401-mRNA-1">
    <property type="protein sequence ID" value="BPAG_0000777401-mRNA-1"/>
    <property type="gene ID" value="BPAG_0000777401"/>
</dbReference>
<evidence type="ECO:0000313" key="1">
    <source>
        <dbReference type="EMBL" id="VDN88919.1"/>
    </source>
</evidence>
<keyword evidence="2" id="KW-1185">Reference proteome</keyword>
<organism evidence="3">
    <name type="scientific">Brugia pahangi</name>
    <name type="common">Filarial nematode worm</name>
    <dbReference type="NCBI Taxonomy" id="6280"/>
    <lineage>
        <taxon>Eukaryota</taxon>
        <taxon>Metazoa</taxon>
        <taxon>Ecdysozoa</taxon>
        <taxon>Nematoda</taxon>
        <taxon>Chromadorea</taxon>
        <taxon>Rhabditida</taxon>
        <taxon>Spirurina</taxon>
        <taxon>Spiruromorpha</taxon>
        <taxon>Filarioidea</taxon>
        <taxon>Onchocercidae</taxon>
        <taxon>Brugia</taxon>
    </lineage>
</organism>
<protein>
    <submittedName>
        <fullName evidence="3">AGC-kinase C-terminal domain-containing protein</fullName>
    </submittedName>
</protein>
<proteinExistence type="predicted"/>
<reference evidence="3" key="1">
    <citation type="submission" date="2017-02" db="UniProtKB">
        <authorList>
            <consortium name="WormBaseParasite"/>
        </authorList>
    </citation>
    <scope>IDENTIFICATION</scope>
</reference>
<accession>A0A0N4THT5</accession>
<sequence length="75" mass="8505">MTSPVLEVKIHPFLGAADHDQYSASSDVSNMTEFQAAKGLFEEPDNRCKVNEEDQKSSENVIDFLQLDFRFVPKI</sequence>